<dbReference type="EMBL" id="PHWZ01002076">
    <property type="protein sequence ID" value="TEY18083.1"/>
    <property type="molecule type" value="Genomic_DNA"/>
</dbReference>
<keyword evidence="5" id="KW-1185">Reference proteome</keyword>
<evidence type="ECO:0000256" key="2">
    <source>
        <dbReference type="ARBA" id="ARBA00022737"/>
    </source>
</evidence>
<dbReference type="InterPro" id="IPR015943">
    <property type="entry name" value="WD40/YVTN_repeat-like_dom_sf"/>
</dbReference>
<keyword evidence="1 3" id="KW-0853">WD repeat</keyword>
<dbReference type="InterPro" id="IPR050349">
    <property type="entry name" value="WD_LIS1/nudF_dynein_reg"/>
</dbReference>
<protein>
    <submittedName>
        <fullName evidence="4">Uncharacterized protein</fullName>
    </submittedName>
</protein>
<dbReference type="InterPro" id="IPR020472">
    <property type="entry name" value="WD40_PAC1"/>
</dbReference>
<gene>
    <name evidence="4" type="ORF">BOTCAL_2080g00010</name>
</gene>
<dbReference type="InterPro" id="IPR019775">
    <property type="entry name" value="WD40_repeat_CS"/>
</dbReference>
<feature type="repeat" description="WD" evidence="3">
    <location>
        <begin position="187"/>
        <end position="228"/>
    </location>
</feature>
<evidence type="ECO:0000313" key="5">
    <source>
        <dbReference type="Proteomes" id="UP000297299"/>
    </source>
</evidence>
<dbReference type="PROSITE" id="PS50082">
    <property type="entry name" value="WD_REPEATS_2"/>
    <property type="match status" value="3"/>
</dbReference>
<organism evidence="4 5">
    <name type="scientific">Botryotinia calthae</name>
    <dbReference type="NCBI Taxonomy" id="38488"/>
    <lineage>
        <taxon>Eukaryota</taxon>
        <taxon>Fungi</taxon>
        <taxon>Dikarya</taxon>
        <taxon>Ascomycota</taxon>
        <taxon>Pezizomycotina</taxon>
        <taxon>Leotiomycetes</taxon>
        <taxon>Helotiales</taxon>
        <taxon>Sclerotiniaceae</taxon>
        <taxon>Botryotinia</taxon>
    </lineage>
</organism>
<evidence type="ECO:0000256" key="1">
    <source>
        <dbReference type="ARBA" id="ARBA00022574"/>
    </source>
</evidence>
<name>A0A4Y8CC37_9HELO</name>
<proteinExistence type="predicted"/>
<comment type="caution">
    <text evidence="4">The sequence shown here is derived from an EMBL/GenBank/DDBJ whole genome shotgun (WGS) entry which is preliminary data.</text>
</comment>
<sequence length="424" mass="48120">MISVDYAATFWAKHLEGAQRTIPMQNALVKQSVIHTFLCSKFLEWLECLSLLENLQHAIEALEILEDRADVEDNVSLSMLVQHAKNFFFQHYRTIEVSPLQIYNSALAFSPETSIIRKINLDKLPVWLRKLSQMEDSWASSRKIFTDPSNSFEAIAFSPDCKQIASGSIDKTIKLWDVMTGNLLKTFIGHSNLITTIVFSPDSKKIESAYHDKNIKLWNDITGNLQRTLIGHSDSITAVAFSPDGKKIASGSWDKNIKLWDIVEALKVSRIFGSRVGRRIDFRKWQEIETSEVVKSLRFSIDGRHFITNLGLIEIENTIDTQSPDYQSLQLLSASYGWIYYGAIPIVRIPSYLIDKSPQPTSKGHISPNWNSHESSPESASFKPARECGYIATEALNEEHSHRPSEFAHSTNSYYSQLSKLQIS</sequence>
<dbReference type="SUPFAM" id="SSF50978">
    <property type="entry name" value="WD40 repeat-like"/>
    <property type="match status" value="1"/>
</dbReference>
<dbReference type="OrthoDB" id="674604at2759"/>
<feature type="repeat" description="WD" evidence="3">
    <location>
        <begin position="229"/>
        <end position="262"/>
    </location>
</feature>
<accession>A0A4Y8CC37</accession>
<dbReference type="Pfam" id="PF00400">
    <property type="entry name" value="WD40"/>
    <property type="match status" value="3"/>
</dbReference>
<evidence type="ECO:0000256" key="3">
    <source>
        <dbReference type="PROSITE-ProRule" id="PRU00221"/>
    </source>
</evidence>
<dbReference type="STRING" id="38488.A0A4Y8CC37"/>
<keyword evidence="2" id="KW-0677">Repeat</keyword>
<dbReference type="PANTHER" id="PTHR44129">
    <property type="entry name" value="WD REPEAT-CONTAINING PROTEIN POP1"/>
    <property type="match status" value="1"/>
</dbReference>
<dbReference type="AlphaFoldDB" id="A0A4Y8CC37"/>
<evidence type="ECO:0000313" key="4">
    <source>
        <dbReference type="EMBL" id="TEY18083.1"/>
    </source>
</evidence>
<dbReference type="Gene3D" id="2.130.10.10">
    <property type="entry name" value="YVTN repeat-like/Quinoprotein amine dehydrogenase"/>
    <property type="match status" value="1"/>
</dbReference>
<dbReference type="PROSITE" id="PS50294">
    <property type="entry name" value="WD_REPEATS_REGION"/>
    <property type="match status" value="3"/>
</dbReference>
<dbReference type="Proteomes" id="UP000297299">
    <property type="component" value="Unassembled WGS sequence"/>
</dbReference>
<dbReference type="PROSITE" id="PS00678">
    <property type="entry name" value="WD_REPEATS_1"/>
    <property type="match status" value="2"/>
</dbReference>
<dbReference type="SMART" id="SM00320">
    <property type="entry name" value="WD40"/>
    <property type="match status" value="3"/>
</dbReference>
<dbReference type="InterPro" id="IPR036322">
    <property type="entry name" value="WD40_repeat_dom_sf"/>
</dbReference>
<feature type="repeat" description="WD" evidence="3">
    <location>
        <begin position="145"/>
        <end position="186"/>
    </location>
</feature>
<dbReference type="PRINTS" id="PR00320">
    <property type="entry name" value="GPROTEINBRPT"/>
</dbReference>
<reference evidence="4 5" key="1">
    <citation type="submission" date="2017-11" db="EMBL/GenBank/DDBJ databases">
        <title>Comparative genomics of Botrytis spp.</title>
        <authorList>
            <person name="Valero-Jimenez C.A."/>
            <person name="Tapia P."/>
            <person name="Veloso J."/>
            <person name="Silva-Moreno E."/>
            <person name="Staats M."/>
            <person name="Valdes J.H."/>
            <person name="Van Kan J.A.L."/>
        </authorList>
    </citation>
    <scope>NUCLEOTIDE SEQUENCE [LARGE SCALE GENOMIC DNA]</scope>
    <source>
        <strain evidence="4 5">MUCL2830</strain>
    </source>
</reference>
<dbReference type="InterPro" id="IPR001680">
    <property type="entry name" value="WD40_rpt"/>
</dbReference>